<keyword evidence="2" id="KW-1185">Reference proteome</keyword>
<dbReference type="AlphaFoldDB" id="A0A938X244"/>
<evidence type="ECO:0000313" key="2">
    <source>
        <dbReference type="Proteomes" id="UP000713880"/>
    </source>
</evidence>
<dbReference type="EMBL" id="JACJLV010000027">
    <property type="protein sequence ID" value="MBM6827190.1"/>
    <property type="molecule type" value="Genomic_DNA"/>
</dbReference>
<evidence type="ECO:0000313" key="1">
    <source>
        <dbReference type="EMBL" id="MBM6827190.1"/>
    </source>
</evidence>
<sequence>MELQKALEEYEKYFSENYFFYIGFVKTDSEIISEIQKYIKTRKKQRLPKYEDNLQ</sequence>
<dbReference type="Proteomes" id="UP000713880">
    <property type="component" value="Unassembled WGS sequence"/>
</dbReference>
<name>A0A938X244_9CLOT</name>
<proteinExistence type="predicted"/>
<reference evidence="1" key="2">
    <citation type="journal article" date="2021" name="Sci. Rep.">
        <title>The distribution of antibiotic resistance genes in chicken gut microbiota commensals.</title>
        <authorList>
            <person name="Juricova H."/>
            <person name="Matiasovicova J."/>
            <person name="Kubasova T."/>
            <person name="Cejkova D."/>
            <person name="Rychlik I."/>
        </authorList>
    </citation>
    <scope>NUCLEOTIDE SEQUENCE</scope>
    <source>
        <strain evidence="1">An420c</strain>
    </source>
</reference>
<protein>
    <submittedName>
        <fullName evidence="1">Uncharacterized protein</fullName>
    </submittedName>
</protein>
<accession>A0A938X244</accession>
<dbReference type="RefSeq" id="WP_204909230.1">
    <property type="nucleotide sequence ID" value="NZ_JACJLV010000027.1"/>
</dbReference>
<gene>
    <name evidence="1" type="ORF">H6A13_08810</name>
</gene>
<reference evidence="1" key="1">
    <citation type="submission" date="2020-08" db="EMBL/GenBank/DDBJ databases">
        <authorList>
            <person name="Cejkova D."/>
            <person name="Kubasova T."/>
            <person name="Jahodarova E."/>
            <person name="Rychlik I."/>
        </authorList>
    </citation>
    <scope>NUCLEOTIDE SEQUENCE</scope>
    <source>
        <strain evidence="1">An420c</strain>
    </source>
</reference>
<comment type="caution">
    <text evidence="1">The sequence shown here is derived from an EMBL/GenBank/DDBJ whole genome shotgun (WGS) entry which is preliminary data.</text>
</comment>
<organism evidence="1 2">
    <name type="scientific">Mordavella massiliensis</name>
    <dbReference type="NCBI Taxonomy" id="1871024"/>
    <lineage>
        <taxon>Bacteria</taxon>
        <taxon>Bacillati</taxon>
        <taxon>Bacillota</taxon>
        <taxon>Clostridia</taxon>
        <taxon>Eubacteriales</taxon>
        <taxon>Clostridiaceae</taxon>
        <taxon>Mordavella</taxon>
    </lineage>
</organism>